<comment type="caution">
    <text evidence="1">The sequence shown here is derived from an EMBL/GenBank/DDBJ whole genome shotgun (WGS) entry which is preliminary data.</text>
</comment>
<dbReference type="EMBL" id="SOZE01000031">
    <property type="protein sequence ID" value="TFF34398.1"/>
    <property type="molecule type" value="Genomic_DNA"/>
</dbReference>
<protein>
    <submittedName>
        <fullName evidence="1">Uncharacterized protein</fullName>
    </submittedName>
</protein>
<accession>A0A4Y8S5Y2</accession>
<evidence type="ECO:0000313" key="1">
    <source>
        <dbReference type="EMBL" id="TFF34398.1"/>
    </source>
</evidence>
<keyword evidence="2" id="KW-1185">Reference proteome</keyword>
<proteinExistence type="predicted"/>
<name>A0A4Y8S5Y2_9SPHI</name>
<gene>
    <name evidence="1" type="ORF">E2R66_22245</name>
</gene>
<sequence length="123" mass="14177">MSTTKNEDFCRNPELFAELLKNEFTNANYDIEFTENSPNTLIATFTKKDEPEDVFITNIGLPNEDKGLTVRAEPHLDFSPIAFFGFINGEKSAFIPELRMKSDEFVDFLNNRLESVQDNRDDE</sequence>
<dbReference type="RefSeq" id="WP_133234954.1">
    <property type="nucleotide sequence ID" value="NZ_SOZE01000031.1"/>
</dbReference>
<evidence type="ECO:0000313" key="2">
    <source>
        <dbReference type="Proteomes" id="UP000297540"/>
    </source>
</evidence>
<dbReference type="Proteomes" id="UP000297540">
    <property type="component" value="Unassembled WGS sequence"/>
</dbReference>
<reference evidence="1 2" key="1">
    <citation type="journal article" date="2017" name="Int. J. Syst. Evol. Microbiol.">
        <title>Mucilaginibacterpsychrotolerans sp. nov., isolated from peatlands.</title>
        <authorList>
            <person name="Deng Y."/>
            <person name="Shen L."/>
            <person name="Xu B."/>
            <person name="Liu Y."/>
            <person name="Gu Z."/>
            <person name="Liu H."/>
            <person name="Zhou Y."/>
        </authorList>
    </citation>
    <scope>NUCLEOTIDE SEQUENCE [LARGE SCALE GENOMIC DNA]</scope>
    <source>
        <strain evidence="1 2">NH7-4</strain>
    </source>
</reference>
<organism evidence="1 2">
    <name type="scientific">Mucilaginibacter psychrotolerans</name>
    <dbReference type="NCBI Taxonomy" id="1524096"/>
    <lineage>
        <taxon>Bacteria</taxon>
        <taxon>Pseudomonadati</taxon>
        <taxon>Bacteroidota</taxon>
        <taxon>Sphingobacteriia</taxon>
        <taxon>Sphingobacteriales</taxon>
        <taxon>Sphingobacteriaceae</taxon>
        <taxon>Mucilaginibacter</taxon>
    </lineage>
</organism>
<dbReference type="AlphaFoldDB" id="A0A4Y8S5Y2"/>